<feature type="domain" description="HAT C-terminal dimerisation" evidence="3">
    <location>
        <begin position="475"/>
        <end position="528"/>
    </location>
</feature>
<dbReference type="InterPro" id="IPR007021">
    <property type="entry name" value="DUF659"/>
</dbReference>
<dbReference type="InterPro" id="IPR012337">
    <property type="entry name" value="RNaseH-like_sf"/>
</dbReference>
<dbReference type="Proteomes" id="UP001172457">
    <property type="component" value="Chromosome 7"/>
</dbReference>
<dbReference type="InterPro" id="IPR008906">
    <property type="entry name" value="HATC_C_dom"/>
</dbReference>
<proteinExistence type="predicted"/>
<dbReference type="AlphaFoldDB" id="A0AA38SVT1"/>
<evidence type="ECO:0000259" key="3">
    <source>
        <dbReference type="Pfam" id="PF05699"/>
    </source>
</evidence>
<evidence type="ECO:0000256" key="1">
    <source>
        <dbReference type="SAM" id="MobiDB-lite"/>
    </source>
</evidence>
<evidence type="ECO:0000313" key="4">
    <source>
        <dbReference type="EMBL" id="KAJ9542821.1"/>
    </source>
</evidence>
<name>A0AA38SVT1_9ASTR</name>
<dbReference type="EMBL" id="JARYMX010000007">
    <property type="protein sequence ID" value="KAJ9542821.1"/>
    <property type="molecule type" value="Genomic_DNA"/>
</dbReference>
<dbReference type="SUPFAM" id="SSF53098">
    <property type="entry name" value="Ribonuclease H-like"/>
    <property type="match status" value="1"/>
</dbReference>
<reference evidence="4" key="1">
    <citation type="submission" date="2023-03" db="EMBL/GenBank/DDBJ databases">
        <title>Chromosome-scale reference genome and RAD-based genetic map of yellow starthistle (Centaurea solstitialis) reveal putative structural variation and QTLs associated with invader traits.</title>
        <authorList>
            <person name="Reatini B."/>
            <person name="Cang F.A."/>
            <person name="Jiang Q."/>
            <person name="Mckibben M.T.W."/>
            <person name="Barker M.S."/>
            <person name="Rieseberg L.H."/>
            <person name="Dlugosch K.M."/>
        </authorList>
    </citation>
    <scope>NUCLEOTIDE SEQUENCE</scope>
    <source>
        <strain evidence="4">CAN-66</strain>
        <tissue evidence="4">Leaf</tissue>
    </source>
</reference>
<feature type="compositionally biased region" description="Basic and acidic residues" evidence="1">
    <location>
        <begin position="574"/>
        <end position="584"/>
    </location>
</feature>
<organism evidence="4 5">
    <name type="scientific">Centaurea solstitialis</name>
    <name type="common">yellow star-thistle</name>
    <dbReference type="NCBI Taxonomy" id="347529"/>
    <lineage>
        <taxon>Eukaryota</taxon>
        <taxon>Viridiplantae</taxon>
        <taxon>Streptophyta</taxon>
        <taxon>Embryophyta</taxon>
        <taxon>Tracheophyta</taxon>
        <taxon>Spermatophyta</taxon>
        <taxon>Magnoliopsida</taxon>
        <taxon>eudicotyledons</taxon>
        <taxon>Gunneridae</taxon>
        <taxon>Pentapetalae</taxon>
        <taxon>asterids</taxon>
        <taxon>campanulids</taxon>
        <taxon>Asterales</taxon>
        <taxon>Asteraceae</taxon>
        <taxon>Carduoideae</taxon>
        <taxon>Cardueae</taxon>
        <taxon>Centaureinae</taxon>
        <taxon>Centaurea</taxon>
    </lineage>
</organism>
<feature type="domain" description="DUF659" evidence="2">
    <location>
        <begin position="98"/>
        <end position="200"/>
    </location>
</feature>
<keyword evidence="5" id="KW-1185">Reference proteome</keyword>
<comment type="caution">
    <text evidence="4">The sequence shown here is derived from an EMBL/GenBank/DDBJ whole genome shotgun (WGS) entry which is preliminary data.</text>
</comment>
<dbReference type="PANTHER" id="PTHR32166:SF74">
    <property type="entry name" value="OS05G0256350 PROTEIN"/>
    <property type="match status" value="1"/>
</dbReference>
<dbReference type="Pfam" id="PF05699">
    <property type="entry name" value="Dimer_Tnp_hAT"/>
    <property type="match status" value="1"/>
</dbReference>
<gene>
    <name evidence="4" type="ORF">OSB04_029327</name>
</gene>
<dbReference type="GO" id="GO:0046983">
    <property type="term" value="F:protein dimerization activity"/>
    <property type="evidence" value="ECO:0007669"/>
    <property type="project" value="InterPro"/>
</dbReference>
<sequence length="723" mass="82811">MDQGAYFVGGNACNPPCPNVRGSSRGIRGSMDRLVEDVGNGENASPSPTHPKKHCNQVCMDIRRLFFENGIPFNAATSPSFANTIRSIGNYGRGLKPPMIYKLRTWILKEEVKTTDGIVNDIKATWKETGVSLLSDGWSDMRNRSLINFLVNNRHGTVFLKTIDVSDCVKNAQKLFELLDQVIKEIGENIVVQVVTDNASLGNFIHNHQWVLSLTRKFCKKDLRPAATRFATAFLTLESMFELKQGLQTMFITNEWSICAWENKPEGKAIKKIVMDDRNFWPSVVYSIKTTKPLVHVLRIVDGETPAMGFIYGAMDEVKERIAKNLDDDVSSSKEIWGIINAKWDHQLHRDLHASGYFLNPRFRWSNDSSNHPEITRGLFACMESLVKNDVIYSKLEEQINEYKNKRGLFSLKGSLTSYKTHSPNPRFRWSNDYSNHPEITRGLFACMKSLVKNDVMYSKIEEQINEYKNKRDTYGVEVPELRLFAMKILGITISSSACERNWSTFNQVHTKRRNHLTTDRMNSLVYIMYNNKLKQRFQKKKTLKDEEDPLSVEDISSDDEWVANPNDDENGDEINRGEGESSRSRKRRSVLVDLDDEEDEEDDYRVNYGSFSMDNAYTSTTSRLTPHVLVKKRLEARFHFMVLLDGELKYESNGSFGSEIGAKTKKLWPKKSSSFCELSELLLEVSSRQRASLHASESNLRRASQVWLISGVGYWSSFTPRD</sequence>
<dbReference type="Pfam" id="PF04937">
    <property type="entry name" value="DUF659"/>
    <property type="match status" value="1"/>
</dbReference>
<accession>A0AA38SVT1</accession>
<dbReference type="PANTHER" id="PTHR32166">
    <property type="entry name" value="OSJNBA0013A04.12 PROTEIN"/>
    <property type="match status" value="1"/>
</dbReference>
<protein>
    <submittedName>
        <fullName evidence="4">Uncharacterized protein</fullName>
    </submittedName>
</protein>
<evidence type="ECO:0000313" key="5">
    <source>
        <dbReference type="Proteomes" id="UP001172457"/>
    </source>
</evidence>
<feature type="compositionally biased region" description="Acidic residues" evidence="1">
    <location>
        <begin position="546"/>
        <end position="573"/>
    </location>
</feature>
<feature type="region of interest" description="Disordered" evidence="1">
    <location>
        <begin position="541"/>
        <end position="602"/>
    </location>
</feature>
<evidence type="ECO:0000259" key="2">
    <source>
        <dbReference type="Pfam" id="PF04937"/>
    </source>
</evidence>